<keyword evidence="9" id="KW-0472">Membrane</keyword>
<keyword evidence="7 10" id="KW-0863">Zinc-finger</keyword>
<evidence type="ECO:0000313" key="15">
    <source>
        <dbReference type="Proteomes" id="UP001634394"/>
    </source>
</evidence>
<dbReference type="Proteomes" id="UP001634394">
    <property type="component" value="Unassembled WGS sequence"/>
</dbReference>
<feature type="compositionally biased region" description="Basic and acidic residues" evidence="11">
    <location>
        <begin position="686"/>
        <end position="700"/>
    </location>
</feature>
<comment type="caution">
    <text evidence="14">The sequence shown here is derived from an EMBL/GenBank/DDBJ whole genome shotgun (WGS) entry which is preliminary data.</text>
</comment>
<organism evidence="14 15">
    <name type="scientific">Sinanodonta woodiana</name>
    <name type="common">Chinese pond mussel</name>
    <name type="synonym">Anodonta woodiana</name>
    <dbReference type="NCBI Taxonomy" id="1069815"/>
    <lineage>
        <taxon>Eukaryota</taxon>
        <taxon>Metazoa</taxon>
        <taxon>Spiralia</taxon>
        <taxon>Lophotrochozoa</taxon>
        <taxon>Mollusca</taxon>
        <taxon>Bivalvia</taxon>
        <taxon>Autobranchia</taxon>
        <taxon>Heteroconchia</taxon>
        <taxon>Palaeoheterodonta</taxon>
        <taxon>Unionida</taxon>
        <taxon>Unionoidea</taxon>
        <taxon>Unionidae</taxon>
        <taxon>Unioninae</taxon>
        <taxon>Sinanodonta</taxon>
    </lineage>
</organism>
<dbReference type="GO" id="GO:0005545">
    <property type="term" value="F:1-phosphatidylinositol binding"/>
    <property type="evidence" value="ECO:0007669"/>
    <property type="project" value="UniProtKB-ARBA"/>
</dbReference>
<feature type="compositionally biased region" description="Polar residues" evidence="11">
    <location>
        <begin position="701"/>
        <end position="720"/>
    </location>
</feature>
<feature type="compositionally biased region" description="Polar residues" evidence="11">
    <location>
        <begin position="783"/>
        <end position="801"/>
    </location>
</feature>
<feature type="compositionally biased region" description="Basic and acidic residues" evidence="11">
    <location>
        <begin position="337"/>
        <end position="357"/>
    </location>
</feature>
<feature type="region of interest" description="Disordered" evidence="11">
    <location>
        <begin position="984"/>
        <end position="1004"/>
    </location>
</feature>
<keyword evidence="15" id="KW-1185">Reference proteome</keyword>
<feature type="domain" description="FYVE-type" evidence="13">
    <location>
        <begin position="883"/>
        <end position="942"/>
    </location>
</feature>
<evidence type="ECO:0000256" key="4">
    <source>
        <dbReference type="ARBA" id="ARBA00022553"/>
    </source>
</evidence>
<dbReference type="PANTHER" id="PTHR46319">
    <property type="entry name" value="ZINC FINGER FYVE DOMAIN-CONTAINING PROTEIN"/>
    <property type="match status" value="1"/>
</dbReference>
<dbReference type="Gene3D" id="3.30.40.10">
    <property type="entry name" value="Zinc/RING finger domain, C3HC4 (zinc finger)"/>
    <property type="match status" value="1"/>
</dbReference>
<evidence type="ECO:0000256" key="8">
    <source>
        <dbReference type="ARBA" id="ARBA00022833"/>
    </source>
</evidence>
<evidence type="ECO:0000256" key="1">
    <source>
        <dbReference type="ARBA" id="ARBA00004146"/>
    </source>
</evidence>
<proteinExistence type="predicted"/>
<dbReference type="CDD" id="cd15729">
    <property type="entry name" value="FYVE_endofin"/>
    <property type="match status" value="1"/>
</dbReference>
<dbReference type="InterPro" id="IPR000253">
    <property type="entry name" value="FHA_dom"/>
</dbReference>
<evidence type="ECO:0000256" key="5">
    <source>
        <dbReference type="ARBA" id="ARBA00022723"/>
    </source>
</evidence>
<dbReference type="SMART" id="SM00064">
    <property type="entry name" value="FYVE"/>
    <property type="match status" value="1"/>
</dbReference>
<dbReference type="GO" id="GO:0008270">
    <property type="term" value="F:zinc ion binding"/>
    <property type="evidence" value="ECO:0007669"/>
    <property type="project" value="UniProtKB-KW"/>
</dbReference>
<dbReference type="GO" id="GO:0005829">
    <property type="term" value="C:cytosol"/>
    <property type="evidence" value="ECO:0007669"/>
    <property type="project" value="UniProtKB-ARBA"/>
</dbReference>
<evidence type="ECO:0008006" key="16">
    <source>
        <dbReference type="Google" id="ProtNLM"/>
    </source>
</evidence>
<dbReference type="InterPro" id="IPR017455">
    <property type="entry name" value="Znf_FYVE-rel"/>
</dbReference>
<dbReference type="FunFam" id="3.30.1360.220:FF:000001">
    <property type="entry name" value="Zinc finger, FYVE domain-containing 9a"/>
    <property type="match status" value="1"/>
</dbReference>
<feature type="compositionally biased region" description="Low complexity" evidence="11">
    <location>
        <begin position="721"/>
        <end position="736"/>
    </location>
</feature>
<keyword evidence="3" id="KW-0963">Cytoplasm</keyword>
<evidence type="ECO:0000256" key="2">
    <source>
        <dbReference type="ARBA" id="ARBA00004496"/>
    </source>
</evidence>
<dbReference type="FunFam" id="3.30.500.40:FF:000001">
    <property type="entry name" value="Zinc finger, FYVE domain-containing 9a"/>
    <property type="match status" value="1"/>
</dbReference>
<dbReference type="SUPFAM" id="SSF57903">
    <property type="entry name" value="FYVE/PHD zinc finger"/>
    <property type="match status" value="1"/>
</dbReference>
<name>A0ABD3W5Y6_SINWO</name>
<gene>
    <name evidence="14" type="ORF">ACJMK2_040840</name>
</gene>
<feature type="compositionally biased region" description="Polar residues" evidence="11">
    <location>
        <begin position="297"/>
        <end position="311"/>
    </location>
</feature>
<dbReference type="InterPro" id="IPR011011">
    <property type="entry name" value="Znf_FYVE_PHD"/>
</dbReference>
<reference evidence="14 15" key="1">
    <citation type="submission" date="2024-11" db="EMBL/GenBank/DDBJ databases">
        <title>Chromosome-level genome assembly of the freshwater bivalve Anodonta woodiana.</title>
        <authorList>
            <person name="Chen X."/>
        </authorList>
    </citation>
    <scope>NUCLEOTIDE SEQUENCE [LARGE SCALE GENOMIC DNA]</scope>
    <source>
        <strain evidence="14">MN2024</strain>
        <tissue evidence="14">Gills</tissue>
    </source>
</reference>
<accession>A0ABD3W5Y6</accession>
<protein>
    <recommendedName>
        <fullName evidence="16">Zinc finger FYVE domain-containing protein</fullName>
    </recommendedName>
</protein>
<dbReference type="InterPro" id="IPR022557">
    <property type="entry name" value="SARA-like_C"/>
</dbReference>
<evidence type="ECO:0000256" key="9">
    <source>
        <dbReference type="ARBA" id="ARBA00023136"/>
    </source>
</evidence>
<feature type="domain" description="FHA" evidence="12">
    <location>
        <begin position="320"/>
        <end position="384"/>
    </location>
</feature>
<evidence type="ECO:0000256" key="3">
    <source>
        <dbReference type="ARBA" id="ARBA00022490"/>
    </source>
</evidence>
<comment type="subcellular location">
    <subcellularLocation>
        <location evidence="2">Cytoplasm</location>
    </subcellularLocation>
    <subcellularLocation>
        <location evidence="1">Early endosome membrane</location>
    </subcellularLocation>
</comment>
<feature type="region of interest" description="Disordered" evidence="11">
    <location>
        <begin position="114"/>
        <end position="134"/>
    </location>
</feature>
<sequence length="1545" mass="171923">MDSLIVDLDKVLDDFEAEEKKQAFVPGQEIKPSGFSEYLQQQDDRTWKILSDLPSLESCLPVDFGDKSVNTNIMYDLPYEPAEKFDMSEADFAPSPTPKETRYSGTDIYSSSSDFHKDIDKSETDKSDEIGKDFNAKNMQNGQFSFYEKEGKLYVGMHEDDTLKYPIQASDLYSPDIGACMASQLFMQNGIMNESNNSTGESKHIKDNVKANVIIEQESAKKGPVSSVIGENKSMVNSLGSVGEIVLLSDVDSVSGRNKDAISVHGVYDGQIRASLPSNDQVIHKDVPAKTDHVGNSEGQSRISHSFQSHSQRMKPISPILVGSDSENKDIAQSCDRQTENKSRLHSEITQNDHKQNEAANQQPTSEEDSLDQQNSTYVDAPVMIIRKTTEMPVETEVVTGFGDIAEVDGNIQEITEYFKEGTLDGDSKTGEIISVIDKVYLDKENNGNLQTCNVPNLQPSCENVNPEPSCVSDSIVQIDSCGYFVIQTEAGPQLSVNPECEIVEDDLEILKALPVGKLPVPIDACDKSSAVHTSDTFISNLPPIGNVPSGVHSSEVSHANVSKRIRIEFQEGGKSNFSVEKAYLSSSPETSSGAKTKELQAKTNRPQTLLGLSTPTLNTDTETVYRTMEESTVHSHCNNAMDSTYALLGNLDLNGEARDIHIQQELLHPKMKQIQTNFEIKQEFEREKQQRMESSDQVRDQGNYNNESFAGSNQQQNSDLQVNSNSVSQAVLSSSEATSERDLNFSQEHVILRRPHLQGEGQSSTENFPSMVIPSRPHSWGPSESGQPPVQKQKRPTSLNLPPRPAFNIDADDKTSPEEVGASGVSADAQEVSETCTGSQDFTPAGEVAGAEAASIPDPLLMEPPPPYSATIGQVAPIWIPDAETQTCMSCESKFTFTKRRHHCRACGKVFCSNCCNLRTKLQYMDFREARVCHHCYEEITRGTSRRAEPKQVIFSDGIRPGGDLTELDGFAEVQRLPIRRTTRLQKKLERSPPDGQSSPRARRLKIIENRRSRCLIPDDGLPPIVIPGETPYDSALISNPDPEMYMSQITNEEADPAVFAVNTNLHVLVKVVNLDCCVNRVCWCFTSRGLCSVGQEEIVIVLEMLQEEKFPPRDIFCHFSNIFEDASKGNTVTDSSHTLFNQSFLDSRDHGGFLYIRSTFQCLQKLMLPSPPFIFGILLQKWETPWAKVFPIRLILRLGAEYRYYPCPLISARNRKPVFFEIGHTIMNLLADFRNFQYMLPHIRGVTIHMEDKRTMINFPKNRYEELMKVVNNSNEHVMAMGANFSPEADSHLVCIQNDDGNYQTQAINIQNKPRKVTGASFVVFNGALKSSSGLTAKSSIVEDGLMVQITPDSMLALKQAMKDMQDYTIACGIISAAKPEETVYVRWVDDDKNVNIGVKSPIDNMKMDGVNSIYIHKSTDYIGDRCFIRWTEVFFIDTEERASGKSEPVDLSRLAETLASACCIALTPHLEKLQESSLTRVGLRVTIDSERVGYQVGSNGSCLSDQYMNDLDNELIPVIHSIAQQNHEGAIVLELIFHIMDC</sequence>
<feature type="region of interest" description="Disordered" evidence="11">
    <location>
        <begin position="290"/>
        <end position="377"/>
    </location>
</feature>
<keyword evidence="5" id="KW-0479">Metal-binding</keyword>
<dbReference type="Gene3D" id="3.30.1360.220">
    <property type="entry name" value="Domain of unknown function (DUF3480), N-terminal subdomain"/>
    <property type="match status" value="1"/>
</dbReference>
<dbReference type="Pfam" id="PF01363">
    <property type="entry name" value="FYVE"/>
    <property type="match status" value="1"/>
</dbReference>
<evidence type="ECO:0000256" key="6">
    <source>
        <dbReference type="ARBA" id="ARBA00022753"/>
    </source>
</evidence>
<keyword evidence="8" id="KW-0862">Zinc</keyword>
<keyword evidence="4" id="KW-0597">Phosphoprotein</keyword>
<dbReference type="Gene3D" id="3.30.500.40">
    <property type="match status" value="1"/>
</dbReference>
<evidence type="ECO:0000256" key="7">
    <source>
        <dbReference type="ARBA" id="ARBA00022771"/>
    </source>
</evidence>
<dbReference type="InterPro" id="IPR013083">
    <property type="entry name" value="Znf_RING/FYVE/PHD"/>
</dbReference>
<evidence type="ECO:0000256" key="10">
    <source>
        <dbReference type="PROSITE-ProRule" id="PRU00091"/>
    </source>
</evidence>
<dbReference type="SMART" id="SM01421">
    <property type="entry name" value="DUF3480"/>
    <property type="match status" value="1"/>
</dbReference>
<dbReference type="EMBL" id="JBJQND010000008">
    <property type="protein sequence ID" value="KAL3868000.1"/>
    <property type="molecule type" value="Genomic_DNA"/>
</dbReference>
<dbReference type="FunFam" id="3.30.40.10:FF:000084">
    <property type="entry name" value="Zinc finger, FYVE domain-containing 9b"/>
    <property type="match status" value="1"/>
</dbReference>
<evidence type="ECO:0000256" key="11">
    <source>
        <dbReference type="SAM" id="MobiDB-lite"/>
    </source>
</evidence>
<dbReference type="PROSITE" id="PS50178">
    <property type="entry name" value="ZF_FYVE"/>
    <property type="match status" value="1"/>
</dbReference>
<evidence type="ECO:0000259" key="13">
    <source>
        <dbReference type="PROSITE" id="PS50178"/>
    </source>
</evidence>
<dbReference type="PROSITE" id="PS50006">
    <property type="entry name" value="FHA_DOMAIN"/>
    <property type="match status" value="1"/>
</dbReference>
<dbReference type="InterPro" id="IPR000306">
    <property type="entry name" value="Znf_FYVE"/>
</dbReference>
<dbReference type="Pfam" id="PF11979">
    <property type="entry name" value="SARA_C"/>
    <property type="match status" value="1"/>
</dbReference>
<keyword evidence="6" id="KW-0967">Endosome</keyword>
<dbReference type="GO" id="GO:0031901">
    <property type="term" value="C:early endosome membrane"/>
    <property type="evidence" value="ECO:0007669"/>
    <property type="project" value="UniProtKB-SubCell"/>
</dbReference>
<evidence type="ECO:0000313" key="14">
    <source>
        <dbReference type="EMBL" id="KAL3868000.1"/>
    </source>
</evidence>
<feature type="region of interest" description="Disordered" evidence="11">
    <location>
        <begin position="686"/>
        <end position="833"/>
    </location>
</feature>
<evidence type="ECO:0000259" key="12">
    <source>
        <dbReference type="PROSITE" id="PS50006"/>
    </source>
</evidence>
<dbReference type="PANTHER" id="PTHR46319:SF3">
    <property type="entry name" value="ZINC FINGER FYVE DOMAIN-CONTAINING PROTEIN"/>
    <property type="match status" value="1"/>
</dbReference>